<evidence type="ECO:0000259" key="2">
    <source>
        <dbReference type="Pfam" id="PF01478"/>
    </source>
</evidence>
<evidence type="ECO:0000313" key="4">
    <source>
        <dbReference type="Proteomes" id="UP000192455"/>
    </source>
</evidence>
<feature type="transmembrane region" description="Helical" evidence="1">
    <location>
        <begin position="7"/>
        <end position="24"/>
    </location>
</feature>
<feature type="transmembrane region" description="Helical" evidence="1">
    <location>
        <begin position="61"/>
        <end position="82"/>
    </location>
</feature>
<dbReference type="EMBL" id="FTPS01000001">
    <property type="protein sequence ID" value="SIT78987.1"/>
    <property type="molecule type" value="Genomic_DNA"/>
</dbReference>
<dbReference type="STRING" id="515897.SAMN05421849_1051"/>
<name>A0A1R3WM52_9RHOB</name>
<feature type="transmembrane region" description="Helical" evidence="1">
    <location>
        <begin position="36"/>
        <end position="54"/>
    </location>
</feature>
<dbReference type="AlphaFoldDB" id="A0A1R3WM52"/>
<dbReference type="RefSeq" id="WP_076648354.1">
    <property type="nucleotide sequence ID" value="NZ_FTPS01000001.1"/>
</dbReference>
<dbReference type="Proteomes" id="UP000192455">
    <property type="component" value="Unassembled WGS sequence"/>
</dbReference>
<dbReference type="Gene3D" id="1.20.120.1220">
    <property type="match status" value="1"/>
</dbReference>
<dbReference type="InterPro" id="IPR000045">
    <property type="entry name" value="Prepilin_IV_endopep_pep"/>
</dbReference>
<dbReference type="GO" id="GO:0016020">
    <property type="term" value="C:membrane"/>
    <property type="evidence" value="ECO:0007669"/>
    <property type="project" value="InterPro"/>
</dbReference>
<gene>
    <name evidence="3" type="ORF">SAMN05421849_1051</name>
</gene>
<proteinExistence type="predicted"/>
<feature type="transmembrane region" description="Helical" evidence="1">
    <location>
        <begin position="102"/>
        <end position="121"/>
    </location>
</feature>
<dbReference type="OrthoDB" id="7709484at2"/>
<keyword evidence="1" id="KW-0472">Membrane</keyword>
<keyword evidence="1" id="KW-1133">Transmembrane helix</keyword>
<keyword evidence="1" id="KW-0812">Transmembrane</keyword>
<keyword evidence="4" id="KW-1185">Reference proteome</keyword>
<accession>A0A1R3WM52</accession>
<sequence length="164" mass="17289">MLVEAKAAFWFLPFVLPICWHAAYTDLREMRISNRSVLLLAGVFLLIGPVVLPLADYGQGLVQMAAILAIGFALNAAGAVGAGDAKFAAAAAGFIAPGDLRFLLALLAAMLLAGVATHRLVRSTGLRDLAPGWTSWERKRKFPMGLSLGGTLALYLILGALLGQ</sequence>
<reference evidence="3 4" key="1">
    <citation type="submission" date="2017-01" db="EMBL/GenBank/DDBJ databases">
        <authorList>
            <person name="Mah S.A."/>
            <person name="Swanson W.J."/>
            <person name="Moy G.W."/>
            <person name="Vacquier V.D."/>
        </authorList>
    </citation>
    <scope>NUCLEOTIDE SEQUENCE [LARGE SCALE GENOMIC DNA]</scope>
    <source>
        <strain evidence="3 4">DSM 21219</strain>
    </source>
</reference>
<dbReference type="Pfam" id="PF01478">
    <property type="entry name" value="Peptidase_A24"/>
    <property type="match status" value="1"/>
</dbReference>
<evidence type="ECO:0000313" key="3">
    <source>
        <dbReference type="EMBL" id="SIT78987.1"/>
    </source>
</evidence>
<feature type="transmembrane region" description="Helical" evidence="1">
    <location>
        <begin position="142"/>
        <end position="162"/>
    </location>
</feature>
<evidence type="ECO:0000256" key="1">
    <source>
        <dbReference type="SAM" id="Phobius"/>
    </source>
</evidence>
<feature type="domain" description="Prepilin type IV endopeptidase peptidase" evidence="2">
    <location>
        <begin position="15"/>
        <end position="115"/>
    </location>
</feature>
<dbReference type="GO" id="GO:0004190">
    <property type="term" value="F:aspartic-type endopeptidase activity"/>
    <property type="evidence" value="ECO:0007669"/>
    <property type="project" value="InterPro"/>
</dbReference>
<organism evidence="3 4">
    <name type="scientific">Pontibaca methylaminivorans</name>
    <dbReference type="NCBI Taxonomy" id="515897"/>
    <lineage>
        <taxon>Bacteria</taxon>
        <taxon>Pseudomonadati</taxon>
        <taxon>Pseudomonadota</taxon>
        <taxon>Alphaproteobacteria</taxon>
        <taxon>Rhodobacterales</taxon>
        <taxon>Roseobacteraceae</taxon>
        <taxon>Pontibaca</taxon>
    </lineage>
</organism>
<protein>
    <submittedName>
        <fullName evidence="3">Prepilin peptidase CpaA</fullName>
    </submittedName>
</protein>